<dbReference type="Proteomes" id="UP000054558">
    <property type="component" value="Unassembled WGS sequence"/>
</dbReference>
<dbReference type="OrthoDB" id="414546at2759"/>
<dbReference type="AlphaFoldDB" id="A0A1Y1HXF9"/>
<comment type="subcellular location">
    <subcellularLocation>
        <location evidence="1">Cytoplasm</location>
    </subcellularLocation>
</comment>
<dbReference type="SMART" id="SM00544">
    <property type="entry name" value="MA3"/>
    <property type="match status" value="4"/>
</dbReference>
<dbReference type="FunFam" id="1.25.40.180:FF:000009">
    <property type="entry name" value="programmed cell death protein 4"/>
    <property type="match status" value="2"/>
</dbReference>
<keyword evidence="9" id="KW-1185">Reference proteome</keyword>
<organism evidence="8 9">
    <name type="scientific">Klebsormidium nitens</name>
    <name type="common">Green alga</name>
    <name type="synonym">Ulothrix nitens</name>
    <dbReference type="NCBI Taxonomy" id="105231"/>
    <lineage>
        <taxon>Eukaryota</taxon>
        <taxon>Viridiplantae</taxon>
        <taxon>Streptophyta</taxon>
        <taxon>Klebsormidiophyceae</taxon>
        <taxon>Klebsormidiales</taxon>
        <taxon>Klebsormidiaceae</taxon>
        <taxon>Klebsormidium</taxon>
    </lineage>
</organism>
<dbReference type="InterPro" id="IPR039778">
    <property type="entry name" value="PDCD4"/>
</dbReference>
<proteinExistence type="inferred from homology"/>
<sequence length="729" mass="79027">MTSPSNGSFLTDEQRNFFYMSTEAETLNNEEIASGTPSIQLGGVAIPGGGKLEKAPSSGAKLTTDHATKNQSTLVPKAEKKSHAKYNGRPKKGGQGGKGTWTGSGKFELPDDLEPVDKNDPNYDSDEDGHRFVGADLAKSVVVFKERVLTIIDEYFASDDVKEVAAALDELEVPGFHHHFVKKLVSRAMDKNDREKEQASALLSALYADVIAPDQMAKGFTKLLESVEDLSLDIPDAVELLSLFLARAVVDDILPPAFLSRTGKSLAEGSLPQTVVRKAEARLGSRHAAERVERCWGGSTNKHVDEVKDKIKKLLLEYVDSGDKAEATRCIKGLSMPFFHHEVVKQALIMAMERKKADQLLLDLLAETAASGLITSSQMAKGFGRVSDAVDDLSLDVPDAREKLAALAGLATADGWLSESAGKQLDHELHSPVVGSEATRKFKAKVRTLIQEYFLSDDIGEVTRSLDELGHPELHHVFVKHLVTSAMDRHAREKEMASALISAIDAEVVSTDEIGRAFRLLLEQAEDLALDIPDAAYELALFLARAVVDDVLPPLYLSQVQNQLKDGSLGQEIVHTASAIVSARHAGERVLRCWGGGAGRTVEDAKESIKKLLDEYAAGGTITEACQCIRDLSLPFFHHEVVKKALILAMEKQTERLLALLAEAAAQGLISTSQIVKGFGRVYDALDDLMLDIPNARTLLEGFVGKAKEGGWLPAGFEAPTRAANGKVE</sequence>
<dbReference type="PANTHER" id="PTHR12626">
    <property type="entry name" value="PROGRAMMED CELL DEATH 4"/>
    <property type="match status" value="1"/>
</dbReference>
<evidence type="ECO:0000313" key="8">
    <source>
        <dbReference type="EMBL" id="GAQ81206.1"/>
    </source>
</evidence>
<dbReference type="InterPro" id="IPR016024">
    <property type="entry name" value="ARM-type_fold"/>
</dbReference>
<dbReference type="EMBL" id="DF237023">
    <property type="protein sequence ID" value="GAQ81206.1"/>
    <property type="molecule type" value="Genomic_DNA"/>
</dbReference>
<evidence type="ECO:0000256" key="4">
    <source>
        <dbReference type="ARBA" id="ARBA00022737"/>
    </source>
</evidence>
<feature type="compositionally biased region" description="Basic residues" evidence="6">
    <location>
        <begin position="80"/>
        <end position="92"/>
    </location>
</feature>
<feature type="domain" description="MI" evidence="7">
    <location>
        <begin position="143"/>
        <end position="264"/>
    </location>
</feature>
<evidence type="ECO:0000259" key="7">
    <source>
        <dbReference type="PROSITE" id="PS51366"/>
    </source>
</evidence>
<dbReference type="OMA" id="CHAIDSG"/>
<gene>
    <name evidence="8" type="ORF">KFL_000740070</name>
</gene>
<keyword evidence="3" id="KW-0963">Cytoplasm</keyword>
<reference evidence="8 9" key="1">
    <citation type="journal article" date="2014" name="Nat. Commun.">
        <title>Klebsormidium flaccidum genome reveals primary factors for plant terrestrial adaptation.</title>
        <authorList>
            <person name="Hori K."/>
            <person name="Maruyama F."/>
            <person name="Fujisawa T."/>
            <person name="Togashi T."/>
            <person name="Yamamoto N."/>
            <person name="Seo M."/>
            <person name="Sato S."/>
            <person name="Yamada T."/>
            <person name="Mori H."/>
            <person name="Tajima N."/>
            <person name="Moriyama T."/>
            <person name="Ikeuchi M."/>
            <person name="Watanabe M."/>
            <person name="Wada H."/>
            <person name="Kobayashi K."/>
            <person name="Saito M."/>
            <person name="Masuda T."/>
            <person name="Sasaki-Sekimoto Y."/>
            <person name="Mashiguchi K."/>
            <person name="Awai K."/>
            <person name="Shimojima M."/>
            <person name="Masuda S."/>
            <person name="Iwai M."/>
            <person name="Nobusawa T."/>
            <person name="Narise T."/>
            <person name="Kondo S."/>
            <person name="Saito H."/>
            <person name="Sato R."/>
            <person name="Murakawa M."/>
            <person name="Ihara Y."/>
            <person name="Oshima-Yamada Y."/>
            <person name="Ohtaka K."/>
            <person name="Satoh M."/>
            <person name="Sonobe K."/>
            <person name="Ishii M."/>
            <person name="Ohtani R."/>
            <person name="Kanamori-Sato M."/>
            <person name="Honoki R."/>
            <person name="Miyazaki D."/>
            <person name="Mochizuki H."/>
            <person name="Umetsu J."/>
            <person name="Higashi K."/>
            <person name="Shibata D."/>
            <person name="Kamiya Y."/>
            <person name="Sato N."/>
            <person name="Nakamura Y."/>
            <person name="Tabata S."/>
            <person name="Ida S."/>
            <person name="Kurokawa K."/>
            <person name="Ohta H."/>
        </authorList>
    </citation>
    <scope>NUCLEOTIDE SEQUENCE [LARGE SCALE GENOMIC DNA]</scope>
    <source>
        <strain evidence="8 9">NIES-2285</strain>
    </source>
</reference>
<name>A0A1Y1HXF9_KLENI</name>
<evidence type="ECO:0000256" key="1">
    <source>
        <dbReference type="ARBA" id="ARBA00004496"/>
    </source>
</evidence>
<dbReference type="STRING" id="105231.A0A1Y1HXF9"/>
<dbReference type="InterPro" id="IPR003891">
    <property type="entry name" value="Initiation_fac_eIF4g_MI"/>
</dbReference>
<keyword evidence="4" id="KW-0677">Repeat</keyword>
<dbReference type="GO" id="GO:0045892">
    <property type="term" value="P:negative regulation of DNA-templated transcription"/>
    <property type="evidence" value="ECO:0007669"/>
    <property type="project" value="InterPro"/>
</dbReference>
<dbReference type="PROSITE" id="PS51366">
    <property type="entry name" value="MI"/>
    <property type="match status" value="4"/>
</dbReference>
<dbReference type="Pfam" id="PF02847">
    <property type="entry name" value="MA3"/>
    <property type="match status" value="4"/>
</dbReference>
<evidence type="ECO:0000256" key="5">
    <source>
        <dbReference type="ARBA" id="ARBA00023242"/>
    </source>
</evidence>
<feature type="compositionally biased region" description="Gly residues" evidence="6">
    <location>
        <begin position="93"/>
        <end position="102"/>
    </location>
</feature>
<dbReference type="GO" id="GO:0005737">
    <property type="term" value="C:cytoplasm"/>
    <property type="evidence" value="ECO:0007669"/>
    <property type="project" value="UniProtKB-SubCell"/>
</dbReference>
<evidence type="ECO:0000313" key="9">
    <source>
        <dbReference type="Proteomes" id="UP000054558"/>
    </source>
</evidence>
<evidence type="ECO:0000256" key="2">
    <source>
        <dbReference type="ARBA" id="ARBA00005497"/>
    </source>
</evidence>
<feature type="domain" description="MI" evidence="7">
    <location>
        <begin position="604"/>
        <end position="723"/>
    </location>
</feature>
<feature type="domain" description="MI" evidence="7">
    <location>
        <begin position="306"/>
        <end position="427"/>
    </location>
</feature>
<dbReference type="SUPFAM" id="SSF48371">
    <property type="entry name" value="ARM repeat"/>
    <property type="match status" value="4"/>
</dbReference>
<evidence type="ECO:0000256" key="6">
    <source>
        <dbReference type="SAM" id="MobiDB-lite"/>
    </source>
</evidence>
<dbReference type="Gene3D" id="1.25.40.180">
    <property type="match status" value="4"/>
</dbReference>
<comment type="similarity">
    <text evidence="2">Belongs to the PDCD4 family.</text>
</comment>
<keyword evidence="5" id="KW-0539">Nucleus</keyword>
<protein>
    <submittedName>
        <fullName evidence="8">MA3 domain-containing protein</fullName>
    </submittedName>
</protein>
<accession>A0A1Y1HXF9</accession>
<dbReference type="PANTHER" id="PTHR12626:SF0">
    <property type="entry name" value="PROGRAMMED CELL DEATH PROTEIN 4"/>
    <property type="match status" value="1"/>
</dbReference>
<evidence type="ECO:0000256" key="3">
    <source>
        <dbReference type="ARBA" id="ARBA00022490"/>
    </source>
</evidence>
<feature type="domain" description="MI" evidence="7">
    <location>
        <begin position="441"/>
        <end position="562"/>
    </location>
</feature>
<feature type="region of interest" description="Disordered" evidence="6">
    <location>
        <begin position="44"/>
        <end position="118"/>
    </location>
</feature>